<reference evidence="2" key="1">
    <citation type="journal article" date="2019" name="Plant Biotechnol. J.">
        <title>Genome sequencing of the Australian wild diploid species Gossypium australe highlights disease resistance and delayed gland morphogenesis.</title>
        <authorList>
            <person name="Cai Y."/>
            <person name="Cai X."/>
            <person name="Wang Q."/>
            <person name="Wang P."/>
            <person name="Zhang Y."/>
            <person name="Cai C."/>
            <person name="Xu Y."/>
            <person name="Wang K."/>
            <person name="Zhou Z."/>
            <person name="Wang C."/>
            <person name="Geng S."/>
            <person name="Li B."/>
            <person name="Dong Q."/>
            <person name="Hou Y."/>
            <person name="Wang H."/>
            <person name="Ai P."/>
            <person name="Liu Z."/>
            <person name="Yi F."/>
            <person name="Sun M."/>
            <person name="An G."/>
            <person name="Cheng J."/>
            <person name="Zhang Y."/>
            <person name="Shi Q."/>
            <person name="Xie Y."/>
            <person name="Shi X."/>
            <person name="Chang Y."/>
            <person name="Huang F."/>
            <person name="Chen Y."/>
            <person name="Hong S."/>
            <person name="Mi L."/>
            <person name="Sun Q."/>
            <person name="Zhang L."/>
            <person name="Zhou B."/>
            <person name="Peng R."/>
            <person name="Zhang X."/>
            <person name="Liu F."/>
        </authorList>
    </citation>
    <scope>NUCLEOTIDE SEQUENCE [LARGE SCALE GENOMIC DNA]</scope>
    <source>
        <strain evidence="2">cv. PA1801</strain>
    </source>
</reference>
<evidence type="ECO:0000313" key="1">
    <source>
        <dbReference type="EMBL" id="KAA3465153.1"/>
    </source>
</evidence>
<gene>
    <name evidence="1" type="ORF">EPI10_000354</name>
</gene>
<proteinExistence type="predicted"/>
<sequence length="104" mass="11829">MGFPQYRVFKGFTSNVRLPYFNFRPFGGADKLILSCKSIGYHDFCLLGIHIVKHPRMKRMRNGIKTGQMGQFMKSTRPGLQATRSCLMDQLEHGLTTIHTAVPP</sequence>
<protein>
    <submittedName>
        <fullName evidence="1">Uncharacterized protein</fullName>
    </submittedName>
</protein>
<organism evidence="1 2">
    <name type="scientific">Gossypium australe</name>
    <dbReference type="NCBI Taxonomy" id="47621"/>
    <lineage>
        <taxon>Eukaryota</taxon>
        <taxon>Viridiplantae</taxon>
        <taxon>Streptophyta</taxon>
        <taxon>Embryophyta</taxon>
        <taxon>Tracheophyta</taxon>
        <taxon>Spermatophyta</taxon>
        <taxon>Magnoliopsida</taxon>
        <taxon>eudicotyledons</taxon>
        <taxon>Gunneridae</taxon>
        <taxon>Pentapetalae</taxon>
        <taxon>rosids</taxon>
        <taxon>malvids</taxon>
        <taxon>Malvales</taxon>
        <taxon>Malvaceae</taxon>
        <taxon>Malvoideae</taxon>
        <taxon>Gossypium</taxon>
    </lineage>
</organism>
<name>A0A5B6V7Y4_9ROSI</name>
<dbReference type="AlphaFoldDB" id="A0A5B6V7Y4"/>
<comment type="caution">
    <text evidence="1">The sequence shown here is derived from an EMBL/GenBank/DDBJ whole genome shotgun (WGS) entry which is preliminary data.</text>
</comment>
<accession>A0A5B6V7Y4</accession>
<keyword evidence="2" id="KW-1185">Reference proteome</keyword>
<evidence type="ECO:0000313" key="2">
    <source>
        <dbReference type="Proteomes" id="UP000325315"/>
    </source>
</evidence>
<dbReference type="Proteomes" id="UP000325315">
    <property type="component" value="Unassembled WGS sequence"/>
</dbReference>
<dbReference type="EMBL" id="SMMG02000007">
    <property type="protein sequence ID" value="KAA3465153.1"/>
    <property type="molecule type" value="Genomic_DNA"/>
</dbReference>